<name>A0A5M6IC84_9PROT</name>
<dbReference type="Proteomes" id="UP000324065">
    <property type="component" value="Unassembled WGS sequence"/>
</dbReference>
<protein>
    <submittedName>
        <fullName evidence="2">DUF1127 domain-containing protein</fullName>
    </submittedName>
</protein>
<accession>A0A5M6IC84</accession>
<sequence>MQAVAHVINLWRVRARSRAQLRTLDDRMLRDIGMSPDAADSEVRKPFWVA</sequence>
<dbReference type="OrthoDB" id="7376415at2"/>
<comment type="caution">
    <text evidence="2">The sequence shown here is derived from an EMBL/GenBank/DDBJ whole genome shotgun (WGS) entry which is preliminary data.</text>
</comment>
<evidence type="ECO:0000313" key="2">
    <source>
        <dbReference type="EMBL" id="KAA5605355.1"/>
    </source>
</evidence>
<gene>
    <name evidence="2" type="ORF">F1188_12285</name>
</gene>
<dbReference type="Pfam" id="PF06568">
    <property type="entry name" value="YjiS-like"/>
    <property type="match status" value="1"/>
</dbReference>
<evidence type="ECO:0000313" key="3">
    <source>
        <dbReference type="Proteomes" id="UP000324065"/>
    </source>
</evidence>
<organism evidence="2 3">
    <name type="scientific">Roseospira marina</name>
    <dbReference type="NCBI Taxonomy" id="140057"/>
    <lineage>
        <taxon>Bacteria</taxon>
        <taxon>Pseudomonadati</taxon>
        <taxon>Pseudomonadota</taxon>
        <taxon>Alphaproteobacteria</taxon>
        <taxon>Rhodospirillales</taxon>
        <taxon>Rhodospirillaceae</taxon>
        <taxon>Roseospira</taxon>
    </lineage>
</organism>
<evidence type="ECO:0000259" key="1">
    <source>
        <dbReference type="Pfam" id="PF06568"/>
    </source>
</evidence>
<dbReference type="InterPro" id="IPR009506">
    <property type="entry name" value="YjiS-like"/>
</dbReference>
<feature type="domain" description="YjiS-like" evidence="1">
    <location>
        <begin position="5"/>
        <end position="38"/>
    </location>
</feature>
<dbReference type="AlphaFoldDB" id="A0A5M6IC84"/>
<dbReference type="EMBL" id="VWPJ01000010">
    <property type="protein sequence ID" value="KAA5605355.1"/>
    <property type="molecule type" value="Genomic_DNA"/>
</dbReference>
<reference evidence="2 3" key="1">
    <citation type="submission" date="2019-09" db="EMBL/GenBank/DDBJ databases">
        <title>Genome sequence of Roseospira marina, one of the more divergent members of the non-sulfur purple photosynthetic bacterial family, the Rhodospirillaceae.</title>
        <authorList>
            <person name="Meyer T."/>
            <person name="Kyndt J."/>
        </authorList>
    </citation>
    <scope>NUCLEOTIDE SEQUENCE [LARGE SCALE GENOMIC DNA]</scope>
    <source>
        <strain evidence="2 3">DSM 15113</strain>
    </source>
</reference>
<keyword evidence="3" id="KW-1185">Reference proteome</keyword>
<proteinExistence type="predicted"/>